<evidence type="ECO:0000313" key="1">
    <source>
        <dbReference type="EMBL" id="OMO64316.1"/>
    </source>
</evidence>
<dbReference type="AlphaFoldDB" id="A0A1R3H246"/>
<name>A0A1R3H246_9ROSI</name>
<proteinExistence type="predicted"/>
<gene>
    <name evidence="1" type="ORF">COLO4_32080</name>
</gene>
<dbReference type="EMBL" id="AWUE01020980">
    <property type="protein sequence ID" value="OMO64316.1"/>
    <property type="molecule type" value="Genomic_DNA"/>
</dbReference>
<comment type="caution">
    <text evidence="1">The sequence shown here is derived from an EMBL/GenBank/DDBJ whole genome shotgun (WGS) entry which is preliminary data.</text>
</comment>
<reference evidence="2" key="1">
    <citation type="submission" date="2013-09" db="EMBL/GenBank/DDBJ databases">
        <title>Corchorus olitorius genome sequencing.</title>
        <authorList>
            <person name="Alam M."/>
            <person name="Haque M.S."/>
            <person name="Islam M.S."/>
            <person name="Emdad E.M."/>
            <person name="Islam M.M."/>
            <person name="Ahmed B."/>
            <person name="Halim A."/>
            <person name="Hossen Q.M.M."/>
            <person name="Hossain M.Z."/>
            <person name="Ahmed R."/>
            <person name="Khan M.M."/>
            <person name="Islam R."/>
            <person name="Rashid M.M."/>
            <person name="Khan S.A."/>
            <person name="Rahman M.S."/>
            <person name="Alam M."/>
            <person name="Yahiya A.S."/>
            <person name="Khan M.S."/>
            <person name="Azam M.S."/>
            <person name="Haque T."/>
            <person name="Lashkar M.Z.H."/>
            <person name="Akhand A.I."/>
            <person name="Morshed G."/>
            <person name="Roy S."/>
            <person name="Uddin K.S."/>
            <person name="Rabeya T."/>
            <person name="Hossain A.S."/>
            <person name="Chowdhury A."/>
            <person name="Snigdha A.R."/>
            <person name="Mortoza M.S."/>
            <person name="Matin S.A."/>
            <person name="Hoque S.M.E."/>
            <person name="Islam M.K."/>
            <person name="Roy D.K."/>
            <person name="Haider R."/>
            <person name="Moosa M.M."/>
            <person name="Elias S.M."/>
            <person name="Hasan A.M."/>
            <person name="Jahan S."/>
            <person name="Shafiuddin M."/>
            <person name="Mahmood N."/>
            <person name="Shommy N.S."/>
        </authorList>
    </citation>
    <scope>NUCLEOTIDE SEQUENCE [LARGE SCALE GENOMIC DNA]</scope>
    <source>
        <strain evidence="2">cv. O-4</strain>
    </source>
</reference>
<evidence type="ECO:0000313" key="2">
    <source>
        <dbReference type="Proteomes" id="UP000187203"/>
    </source>
</evidence>
<accession>A0A1R3H246</accession>
<dbReference type="Proteomes" id="UP000187203">
    <property type="component" value="Unassembled WGS sequence"/>
</dbReference>
<sequence length="58" mass="6584">MGEGNREINGVCVNGGESKRLCRVCCEAREWRREDETGSPLGLGRRAGQDDFLRRIFQ</sequence>
<protein>
    <submittedName>
        <fullName evidence="1">Uncharacterized protein</fullName>
    </submittedName>
</protein>
<keyword evidence="2" id="KW-1185">Reference proteome</keyword>
<organism evidence="1 2">
    <name type="scientific">Corchorus olitorius</name>
    <dbReference type="NCBI Taxonomy" id="93759"/>
    <lineage>
        <taxon>Eukaryota</taxon>
        <taxon>Viridiplantae</taxon>
        <taxon>Streptophyta</taxon>
        <taxon>Embryophyta</taxon>
        <taxon>Tracheophyta</taxon>
        <taxon>Spermatophyta</taxon>
        <taxon>Magnoliopsida</taxon>
        <taxon>eudicotyledons</taxon>
        <taxon>Gunneridae</taxon>
        <taxon>Pentapetalae</taxon>
        <taxon>rosids</taxon>
        <taxon>malvids</taxon>
        <taxon>Malvales</taxon>
        <taxon>Malvaceae</taxon>
        <taxon>Grewioideae</taxon>
        <taxon>Apeibeae</taxon>
        <taxon>Corchorus</taxon>
    </lineage>
</organism>